<organism evidence="1 2">
    <name type="scientific">Cymbomonas tetramitiformis</name>
    <dbReference type="NCBI Taxonomy" id="36881"/>
    <lineage>
        <taxon>Eukaryota</taxon>
        <taxon>Viridiplantae</taxon>
        <taxon>Chlorophyta</taxon>
        <taxon>Pyramimonadophyceae</taxon>
        <taxon>Pyramimonadales</taxon>
        <taxon>Pyramimonadaceae</taxon>
        <taxon>Cymbomonas</taxon>
    </lineage>
</organism>
<proteinExistence type="predicted"/>
<protein>
    <submittedName>
        <fullName evidence="1">Uncharacterized protein</fullName>
    </submittedName>
</protein>
<sequence>MSNILDVYDSIEKEFQSDGFDVKALNAESDLLLARNANGDWEGKKLEDGIRFAALPLAMIYNEAICRTLQRLALEVIGCLPETLQRETLVTPIEELHLTVFHTGRPEYLRPMTAEEEAAEWVKYSDICSQVVSFSLEVDRVVMAPTGALLLLLRAPGCGDPLGGVGILRKMFVKAFSDAPTKQARILHCSVARVAALDEPLPTACIAAVQEVCNKYTSELKQEMVHLTKVWAISEDSIPLEGPNGEIFELPLGRPFTGELSQTFT</sequence>
<gene>
    <name evidence="1" type="ORF">CYMTET_34400</name>
</gene>
<evidence type="ECO:0000313" key="1">
    <source>
        <dbReference type="EMBL" id="KAK3256465.1"/>
    </source>
</evidence>
<dbReference type="Proteomes" id="UP001190700">
    <property type="component" value="Unassembled WGS sequence"/>
</dbReference>
<name>A0AAE0FBA6_9CHLO</name>
<accession>A0AAE0FBA6</accession>
<evidence type="ECO:0000313" key="2">
    <source>
        <dbReference type="Proteomes" id="UP001190700"/>
    </source>
</evidence>
<dbReference type="EMBL" id="LGRX02021632">
    <property type="protein sequence ID" value="KAK3256465.1"/>
    <property type="molecule type" value="Genomic_DNA"/>
</dbReference>
<reference evidence="1 2" key="1">
    <citation type="journal article" date="2015" name="Genome Biol. Evol.">
        <title>Comparative Genomics of a Bacterivorous Green Alga Reveals Evolutionary Causalities and Consequences of Phago-Mixotrophic Mode of Nutrition.</title>
        <authorList>
            <person name="Burns J.A."/>
            <person name="Paasch A."/>
            <person name="Narechania A."/>
            <person name="Kim E."/>
        </authorList>
    </citation>
    <scope>NUCLEOTIDE SEQUENCE [LARGE SCALE GENOMIC DNA]</scope>
    <source>
        <strain evidence="1 2">PLY_AMNH</strain>
    </source>
</reference>
<dbReference type="AlphaFoldDB" id="A0AAE0FBA6"/>
<comment type="caution">
    <text evidence="1">The sequence shown here is derived from an EMBL/GenBank/DDBJ whole genome shotgun (WGS) entry which is preliminary data.</text>
</comment>
<keyword evidence="2" id="KW-1185">Reference proteome</keyword>